<dbReference type="GO" id="GO:0140291">
    <property type="term" value="P:peptidyl-glutamate ADP-deribosylation"/>
    <property type="evidence" value="ECO:0007669"/>
    <property type="project" value="TreeGrafter"/>
</dbReference>
<comment type="similarity">
    <text evidence="1">Belongs to the POA1 family.</text>
</comment>
<evidence type="ECO:0000256" key="1">
    <source>
        <dbReference type="ARBA" id="ARBA00006575"/>
    </source>
</evidence>
<dbReference type="EMBL" id="JACGCI010000022">
    <property type="protein sequence ID" value="KAF6757591.1"/>
    <property type="molecule type" value="Genomic_DNA"/>
</dbReference>
<dbReference type="PANTHER" id="PTHR12521:SF0">
    <property type="entry name" value="ADP-RIBOSE GLYCOHYDROLASE OARD1"/>
    <property type="match status" value="1"/>
</dbReference>
<reference evidence="6 7" key="1">
    <citation type="submission" date="2020-07" db="EMBL/GenBank/DDBJ databases">
        <title>Comparative genomics of pyrophilous fungi reveals a link between fire events and developmental genes.</title>
        <authorList>
            <consortium name="DOE Joint Genome Institute"/>
            <person name="Steindorff A.S."/>
            <person name="Carver A."/>
            <person name="Calhoun S."/>
            <person name="Stillman K."/>
            <person name="Liu H."/>
            <person name="Lipzen A."/>
            <person name="Pangilinan J."/>
            <person name="Labutti K."/>
            <person name="Bruns T.D."/>
            <person name="Grigoriev I.V."/>
        </authorList>
    </citation>
    <scope>NUCLEOTIDE SEQUENCE [LARGE SCALE GENOMIC DNA]</scope>
    <source>
        <strain evidence="6 7">CBS 144469</strain>
    </source>
</reference>
<protein>
    <recommendedName>
        <fullName evidence="3">ADP-ribose 1''-phosphate phosphatase</fullName>
        <ecNumber evidence="2">3.1.3.84</ecNumber>
    </recommendedName>
</protein>
<dbReference type="OrthoDB" id="2155246at2759"/>
<dbReference type="PROSITE" id="PS51154">
    <property type="entry name" value="MACRO"/>
    <property type="match status" value="1"/>
</dbReference>
<sequence>MSDSSITNVVGDLFAAPEGSILVQACNTKGSWGAGIALAFRDRFPEQYEQYRSHCAENQDNLVGTCLLLPGQNYTIACLFTSRNFGRYKDSPTQILAATKSALQDLMRQNSEGKALHACRFNSGKFGVPWERTARVIEELGVDMSVYTPA</sequence>
<dbReference type="InterPro" id="IPR050892">
    <property type="entry name" value="ADP-ribose_metab_enzymes"/>
</dbReference>
<feature type="domain" description="Macro" evidence="5">
    <location>
        <begin position="1"/>
        <end position="150"/>
    </location>
</feature>
<comment type="caution">
    <text evidence="6">The sequence shown here is derived from an EMBL/GenBank/DDBJ whole genome shotgun (WGS) entry which is preliminary data.</text>
</comment>
<dbReference type="SUPFAM" id="SSF52949">
    <property type="entry name" value="Macro domain-like"/>
    <property type="match status" value="1"/>
</dbReference>
<dbReference type="PANTHER" id="PTHR12521">
    <property type="entry name" value="PROTEIN C6ORF130"/>
    <property type="match status" value="1"/>
</dbReference>
<evidence type="ECO:0000313" key="6">
    <source>
        <dbReference type="EMBL" id="KAF6757591.1"/>
    </source>
</evidence>
<comment type="catalytic activity">
    <reaction evidence="4">
        <text>ADP-alpha-D-ribose 1''-phosphate + H2O = ADP-D-ribose + phosphate</text>
        <dbReference type="Rhea" id="RHEA:25029"/>
        <dbReference type="ChEBI" id="CHEBI:15377"/>
        <dbReference type="ChEBI" id="CHEBI:43474"/>
        <dbReference type="ChEBI" id="CHEBI:57967"/>
        <dbReference type="ChEBI" id="CHEBI:58753"/>
        <dbReference type="EC" id="3.1.3.84"/>
    </reaction>
</comment>
<evidence type="ECO:0000256" key="4">
    <source>
        <dbReference type="ARBA" id="ARBA00034427"/>
    </source>
</evidence>
<gene>
    <name evidence="6" type="ORF">DFP72DRAFT_891616</name>
</gene>
<dbReference type="SMART" id="SM00506">
    <property type="entry name" value="A1pp"/>
    <property type="match status" value="1"/>
</dbReference>
<proteinExistence type="inferred from homology"/>
<dbReference type="Proteomes" id="UP000521943">
    <property type="component" value="Unassembled WGS sequence"/>
</dbReference>
<keyword evidence="7" id="KW-1185">Reference proteome</keyword>
<dbReference type="AlphaFoldDB" id="A0A8H6I578"/>
<evidence type="ECO:0000256" key="3">
    <source>
        <dbReference type="ARBA" id="ARBA00019744"/>
    </source>
</evidence>
<organism evidence="6 7">
    <name type="scientific">Ephemerocybe angulata</name>
    <dbReference type="NCBI Taxonomy" id="980116"/>
    <lineage>
        <taxon>Eukaryota</taxon>
        <taxon>Fungi</taxon>
        <taxon>Dikarya</taxon>
        <taxon>Basidiomycota</taxon>
        <taxon>Agaricomycotina</taxon>
        <taxon>Agaricomycetes</taxon>
        <taxon>Agaricomycetidae</taxon>
        <taxon>Agaricales</taxon>
        <taxon>Agaricineae</taxon>
        <taxon>Psathyrellaceae</taxon>
        <taxon>Ephemerocybe</taxon>
    </lineage>
</organism>
<evidence type="ECO:0000256" key="2">
    <source>
        <dbReference type="ARBA" id="ARBA00012983"/>
    </source>
</evidence>
<evidence type="ECO:0000259" key="5">
    <source>
        <dbReference type="PROSITE" id="PS51154"/>
    </source>
</evidence>
<dbReference type="InterPro" id="IPR002589">
    <property type="entry name" value="Macro_dom"/>
</dbReference>
<name>A0A8H6I578_9AGAR</name>
<dbReference type="Gene3D" id="3.40.220.10">
    <property type="entry name" value="Leucine Aminopeptidase, subunit E, domain 1"/>
    <property type="match status" value="1"/>
</dbReference>
<dbReference type="Pfam" id="PF01661">
    <property type="entry name" value="Macro"/>
    <property type="match status" value="1"/>
</dbReference>
<evidence type="ECO:0000313" key="7">
    <source>
        <dbReference type="Proteomes" id="UP000521943"/>
    </source>
</evidence>
<dbReference type="CDD" id="cd02901">
    <property type="entry name" value="Macro_Poa1p-like"/>
    <property type="match status" value="1"/>
</dbReference>
<dbReference type="InterPro" id="IPR043472">
    <property type="entry name" value="Macro_dom-like"/>
</dbReference>
<accession>A0A8H6I578</accession>
<dbReference type="EC" id="3.1.3.84" evidence="2"/>